<dbReference type="eggNOG" id="COG2345">
    <property type="taxonomic scope" value="Bacteria"/>
</dbReference>
<evidence type="ECO:0000313" key="1">
    <source>
        <dbReference type="EMBL" id="OOH96363.1"/>
    </source>
</evidence>
<accession>A0A1T3FL53</accession>
<comment type="caution">
    <text evidence="1">The sequence shown here is derived from an EMBL/GenBank/DDBJ whole genome shotgun (WGS) entry which is preliminary data.</text>
</comment>
<dbReference type="STRING" id="238.BBD35_13680"/>
<dbReference type="Proteomes" id="UP000188947">
    <property type="component" value="Unassembled WGS sequence"/>
</dbReference>
<gene>
    <name evidence="1" type="ORF">BMF97_08430</name>
</gene>
<dbReference type="OrthoDB" id="155998at2"/>
<dbReference type="SUPFAM" id="SSF46785">
    <property type="entry name" value="Winged helix' DNA-binding domain"/>
    <property type="match status" value="1"/>
</dbReference>
<dbReference type="Gene3D" id="1.10.10.10">
    <property type="entry name" value="Winged helix-like DNA-binding domain superfamily/Winged helix DNA-binding domain"/>
    <property type="match status" value="1"/>
</dbReference>
<dbReference type="EMBL" id="MPOG01000008">
    <property type="protein sequence ID" value="OOH96363.1"/>
    <property type="molecule type" value="Genomic_DNA"/>
</dbReference>
<organism evidence="1 2">
    <name type="scientific">Elizabethkingia meningoseptica</name>
    <name type="common">Chryseobacterium meningosepticum</name>
    <dbReference type="NCBI Taxonomy" id="238"/>
    <lineage>
        <taxon>Bacteria</taxon>
        <taxon>Pseudomonadati</taxon>
        <taxon>Bacteroidota</taxon>
        <taxon>Flavobacteriia</taxon>
        <taxon>Flavobacteriales</taxon>
        <taxon>Weeksellaceae</taxon>
        <taxon>Elizabethkingia</taxon>
    </lineage>
</organism>
<reference evidence="1 2" key="1">
    <citation type="submission" date="2016-11" db="EMBL/GenBank/DDBJ databases">
        <title>Genome sequence and comparative genomic analysis of clinical strain Elizabethkingia meningoseptica 61421 PRCM.</title>
        <authorList>
            <person name="Wang M."/>
            <person name="Hu S."/>
            <person name="Cao L."/>
            <person name="Jiang T."/>
            <person name="Zhou Y."/>
            <person name="Ming D."/>
        </authorList>
    </citation>
    <scope>NUCLEOTIDE SEQUENCE [LARGE SCALE GENOMIC DNA]</scope>
    <source>
        <strain evidence="1 2">61421 PRCM</strain>
    </source>
</reference>
<sequence length="207" mass="23539">MKKNPTDKILMFLKMRGEATSLIIADELAITKEGARKHLLSLSAEGLVKATVKSSGVGRPSTFYFLTENGMARFPDTHADVTVQLLRSVKNVLGENALNLLISDRESVVYERYEKALTGTKTLDQKLKILSQKRSEEGYMAEWKKDNDTYFLIENHCPICAAATECQGFCRSELNNFRELLGPEYRIERTEYIIDNGKRCTYKIEKV</sequence>
<dbReference type="AlphaFoldDB" id="A0A1T3FL53"/>
<proteinExistence type="predicted"/>
<protein>
    <submittedName>
        <fullName evidence="1">MarR family transcriptional regulator</fullName>
    </submittedName>
</protein>
<dbReference type="InterPro" id="IPR036388">
    <property type="entry name" value="WH-like_DNA-bd_sf"/>
</dbReference>
<evidence type="ECO:0000313" key="2">
    <source>
        <dbReference type="Proteomes" id="UP000188947"/>
    </source>
</evidence>
<dbReference type="InterPro" id="IPR036390">
    <property type="entry name" value="WH_DNA-bd_sf"/>
</dbReference>
<name>A0A1T3FL53_ELIME</name>
<dbReference type="RefSeq" id="WP_077564537.1">
    <property type="nucleotide sequence ID" value="NZ_CP016378.1"/>
</dbReference>
<keyword evidence="2" id="KW-1185">Reference proteome</keyword>